<dbReference type="InterPro" id="IPR027417">
    <property type="entry name" value="P-loop_NTPase"/>
</dbReference>
<keyword evidence="9" id="KW-1185">Reference proteome</keyword>
<name>A0A4S4BWS7_9BACL</name>
<dbReference type="GO" id="GO:0003924">
    <property type="term" value="F:GTPase activity"/>
    <property type="evidence" value="ECO:0007669"/>
    <property type="project" value="InterPro"/>
</dbReference>
<keyword evidence="4" id="KW-0342">GTP-binding</keyword>
<dbReference type="Gene3D" id="3.40.50.300">
    <property type="entry name" value="P-loop containing nucleotide triphosphate hydrolases"/>
    <property type="match status" value="1"/>
</dbReference>
<dbReference type="InterPro" id="IPR045063">
    <property type="entry name" value="Dynamin_N"/>
</dbReference>
<dbReference type="PANTHER" id="PTHR10465">
    <property type="entry name" value="TRANSMEMBRANE GTPASE FZO1"/>
    <property type="match status" value="1"/>
</dbReference>
<comment type="caution">
    <text evidence="8">The sequence shown here is derived from an EMBL/GenBank/DDBJ whole genome shotgun (WGS) entry which is preliminary data.</text>
</comment>
<protein>
    <submittedName>
        <fullName evidence="8">GTPase</fullName>
    </submittedName>
</protein>
<dbReference type="InterPro" id="IPR027094">
    <property type="entry name" value="Mitofusin_fam"/>
</dbReference>
<dbReference type="OrthoDB" id="9816479at2"/>
<dbReference type="PANTHER" id="PTHR10465:SF0">
    <property type="entry name" value="SARCALUMENIN"/>
    <property type="match status" value="1"/>
</dbReference>
<evidence type="ECO:0000313" key="8">
    <source>
        <dbReference type="EMBL" id="THF77542.1"/>
    </source>
</evidence>
<dbReference type="GO" id="GO:0016020">
    <property type="term" value="C:membrane"/>
    <property type="evidence" value="ECO:0007669"/>
    <property type="project" value="UniProtKB-SubCell"/>
</dbReference>
<evidence type="ECO:0000256" key="4">
    <source>
        <dbReference type="ARBA" id="ARBA00023134"/>
    </source>
</evidence>
<dbReference type="GO" id="GO:0008053">
    <property type="term" value="P:mitochondrial fusion"/>
    <property type="evidence" value="ECO:0007669"/>
    <property type="project" value="TreeGrafter"/>
</dbReference>
<evidence type="ECO:0000313" key="9">
    <source>
        <dbReference type="Proteomes" id="UP000310636"/>
    </source>
</evidence>
<keyword evidence="2" id="KW-0547">Nucleotide-binding</keyword>
<dbReference type="GO" id="GO:0005525">
    <property type="term" value="F:GTP binding"/>
    <property type="evidence" value="ECO:0007669"/>
    <property type="project" value="UniProtKB-KW"/>
</dbReference>
<keyword evidence="5" id="KW-0472">Membrane</keyword>
<dbReference type="SUPFAM" id="SSF52540">
    <property type="entry name" value="P-loop containing nucleoside triphosphate hydrolases"/>
    <property type="match status" value="1"/>
</dbReference>
<dbReference type="AlphaFoldDB" id="A0A4S4BWS7"/>
<feature type="domain" description="Dynamin N-terminal" evidence="7">
    <location>
        <begin position="137"/>
        <end position="287"/>
    </location>
</feature>
<evidence type="ECO:0000256" key="1">
    <source>
        <dbReference type="ARBA" id="ARBA00004370"/>
    </source>
</evidence>
<proteinExistence type="predicted"/>
<evidence type="ECO:0000259" key="7">
    <source>
        <dbReference type="Pfam" id="PF00350"/>
    </source>
</evidence>
<keyword evidence="6" id="KW-0175">Coiled coil</keyword>
<sequence length="755" mass="86845">MAEVLVRYNPYKLETSFACNGKEITEESKLYALRTERLQVWVDRLPRILSEECNDDAIHVVFHGTFLDYEDLAGTLEESEIDGVEFTHAHIPAKESDDKFRELVALFDEMQAGPFDDLKDAQIQENFRKALGSEFEVSVIATMSSGKSTLINAMLGQELVPSKNEACTATIARVRDVDGMEGFTASCLDENLNVVIEEQPADLEAMKRFNEDKRVSYIHVNGDIPFVQTRRTNLILVDTPGPNNSRNTDHADHTYRVIKNDAKPLVLYVLNATQLATDDDNELLRKVSEAMKVGGKQSKDRFLFAVNKIDQYDVEREDNIEEALRNTRNYLEKHEIFNPNLYPTSAETAKVIRLHQRGAALTRRQESTLSNYDLFNDFPNMHLTQYTNLPTARKRELEEEARHARESGDHYAETLIHSGVPALEEAINEYLDKYAVTAKIKNAVDTFRKKVEEKMMFDMLLKSIEHNSGEKERINVRLRQVELQLQEGKATSAFKTRLSGLTVNAQSEQGIEGLQSKVELMIKGLIKQPNRMTVNEAEQALAKTIRKMTALQSDVKTELEKLVSEGLLTDAERLLAEYTSYIQSLMEDGDVHVGQHALASETFILGDLPDSAELIKRHKREEREKTGEEEVRNESKRWYKPTTWFQPKYYTRDIFETREYVDGNKMMDEFLQPVRGEFYENIIRATKHMKEETERLKKFFLSEIDKLEAVIKRKVVELKELTGDSRALELRIRDDREKIHWLNGFIAKLDAVLEI</sequence>
<dbReference type="EMBL" id="SSOB01000019">
    <property type="protein sequence ID" value="THF77542.1"/>
    <property type="molecule type" value="Genomic_DNA"/>
</dbReference>
<evidence type="ECO:0000256" key="6">
    <source>
        <dbReference type="SAM" id="Coils"/>
    </source>
</evidence>
<gene>
    <name evidence="8" type="ORF">E6C55_16120</name>
</gene>
<evidence type="ECO:0000256" key="5">
    <source>
        <dbReference type="ARBA" id="ARBA00023136"/>
    </source>
</evidence>
<feature type="coiled-coil region" evidence="6">
    <location>
        <begin position="690"/>
        <end position="738"/>
    </location>
</feature>
<comment type="subcellular location">
    <subcellularLocation>
        <location evidence="1">Membrane</location>
    </subcellularLocation>
</comment>
<organism evidence="8 9">
    <name type="scientific">Cohnella fermenti</name>
    <dbReference type="NCBI Taxonomy" id="2565925"/>
    <lineage>
        <taxon>Bacteria</taxon>
        <taxon>Bacillati</taxon>
        <taxon>Bacillota</taxon>
        <taxon>Bacilli</taxon>
        <taxon>Bacillales</taxon>
        <taxon>Paenibacillaceae</taxon>
        <taxon>Cohnella</taxon>
    </lineage>
</organism>
<reference evidence="8 9" key="1">
    <citation type="submission" date="2019-04" db="EMBL/GenBank/DDBJ databases">
        <title>Cohnella sp. nov. isolated from preserved vegetables.</title>
        <authorList>
            <person name="Lin S.-Y."/>
            <person name="Hung M.-H."/>
            <person name="Young C.-C."/>
        </authorList>
    </citation>
    <scope>NUCLEOTIDE SEQUENCE [LARGE SCALE GENOMIC DNA]</scope>
    <source>
        <strain evidence="8 9">CC-MHH1044</strain>
    </source>
</reference>
<keyword evidence="3" id="KW-0378">Hydrolase</keyword>
<dbReference type="RefSeq" id="WP_136370842.1">
    <property type="nucleotide sequence ID" value="NZ_SSOB01000019.1"/>
</dbReference>
<evidence type="ECO:0000256" key="2">
    <source>
        <dbReference type="ARBA" id="ARBA00022741"/>
    </source>
</evidence>
<dbReference type="Proteomes" id="UP000310636">
    <property type="component" value="Unassembled WGS sequence"/>
</dbReference>
<accession>A0A4S4BWS7</accession>
<dbReference type="Pfam" id="PF00350">
    <property type="entry name" value="Dynamin_N"/>
    <property type="match status" value="1"/>
</dbReference>
<evidence type="ECO:0000256" key="3">
    <source>
        <dbReference type="ARBA" id="ARBA00022801"/>
    </source>
</evidence>